<dbReference type="InterPro" id="IPR027417">
    <property type="entry name" value="P-loop_NTPase"/>
</dbReference>
<evidence type="ECO:0000256" key="7">
    <source>
        <dbReference type="ARBA" id="ARBA00022927"/>
    </source>
</evidence>
<evidence type="ECO:0000313" key="10">
    <source>
        <dbReference type="Proteomes" id="UP000269148"/>
    </source>
</evidence>
<dbReference type="GO" id="GO:0015031">
    <property type="term" value="P:protein transport"/>
    <property type="evidence" value="ECO:0007669"/>
    <property type="project" value="UniProtKB-KW"/>
</dbReference>
<comment type="similarity">
    <text evidence="2">Belongs to the ABC transporter superfamily.</text>
</comment>
<keyword evidence="3" id="KW-0813">Transport</keyword>
<reference evidence="9 10" key="1">
    <citation type="submission" date="2018-06" db="EMBL/GenBank/DDBJ databases">
        <title>Mutators as drivers of adaptation in pathogenic bacteria and a risk factor for host jumps and vaccine escape.</title>
        <authorList>
            <person name="Barnes A.C."/>
            <person name="Silayeva O."/>
        </authorList>
    </citation>
    <scope>NUCLEOTIDE SEQUENCE [LARGE SCALE GENOMIC DNA]</scope>
    <source>
        <strain evidence="9 10">QMA0445</strain>
    </source>
</reference>
<dbReference type="GeneID" id="35766134"/>
<organism evidence="9 10">
    <name type="scientific">Streptococcus iniae</name>
    <name type="common">Streptococcus shiloi</name>
    <dbReference type="NCBI Taxonomy" id="1346"/>
    <lineage>
        <taxon>Bacteria</taxon>
        <taxon>Bacillati</taxon>
        <taxon>Bacillota</taxon>
        <taxon>Bacilli</taxon>
        <taxon>Lactobacillales</taxon>
        <taxon>Streptococcaceae</taxon>
        <taxon>Streptococcus</taxon>
    </lineage>
</organism>
<keyword evidence="7" id="KW-0653">Protein transport</keyword>
<dbReference type="GO" id="GO:0016887">
    <property type="term" value="F:ATP hydrolysis activity"/>
    <property type="evidence" value="ECO:0007669"/>
    <property type="project" value="InterPro"/>
</dbReference>
<dbReference type="GO" id="GO:0055085">
    <property type="term" value="P:transmembrane transport"/>
    <property type="evidence" value="ECO:0007669"/>
    <property type="project" value="UniProtKB-ARBA"/>
</dbReference>
<dbReference type="FunFam" id="3.40.50.300:FF:000016">
    <property type="entry name" value="Oligopeptide ABC transporter ATP-binding component"/>
    <property type="match status" value="1"/>
</dbReference>
<protein>
    <submittedName>
        <fullName evidence="9">ABC transporter ATP-binding protein</fullName>
    </submittedName>
</protein>
<comment type="caution">
    <text evidence="9">The sequence shown here is derived from an EMBL/GenBank/DDBJ whole genome shotgun (WGS) entry which is preliminary data.</text>
</comment>
<dbReference type="RefSeq" id="WP_003102190.1">
    <property type="nucleotide sequence ID" value="NZ_CP010783.1"/>
</dbReference>
<dbReference type="OrthoDB" id="9802264at2"/>
<dbReference type="GO" id="GO:0005886">
    <property type="term" value="C:plasma membrane"/>
    <property type="evidence" value="ECO:0007669"/>
    <property type="project" value="UniProtKB-SubCell"/>
</dbReference>
<evidence type="ECO:0000256" key="5">
    <source>
        <dbReference type="ARBA" id="ARBA00022840"/>
    </source>
</evidence>
<dbReference type="CDD" id="cd03257">
    <property type="entry name" value="ABC_NikE_OppD_transporters"/>
    <property type="match status" value="1"/>
</dbReference>
<name>A0A3L8GFB0_STRIN</name>
<evidence type="ECO:0000256" key="2">
    <source>
        <dbReference type="ARBA" id="ARBA00005417"/>
    </source>
</evidence>
<gene>
    <name evidence="9" type="ORF">DIY07_09040</name>
</gene>
<keyword evidence="5 9" id="KW-0067">ATP-binding</keyword>
<dbReference type="PROSITE" id="PS50893">
    <property type="entry name" value="ABC_TRANSPORTER_2"/>
    <property type="match status" value="1"/>
</dbReference>
<dbReference type="Gene3D" id="3.40.50.300">
    <property type="entry name" value="P-loop containing nucleotide triphosphate hydrolases"/>
    <property type="match status" value="1"/>
</dbReference>
<dbReference type="AlphaFoldDB" id="A0A3L8GFB0"/>
<dbReference type="SMR" id="A0A3L8GFB0"/>
<dbReference type="InterPro" id="IPR003439">
    <property type="entry name" value="ABC_transporter-like_ATP-bd"/>
</dbReference>
<dbReference type="InterPro" id="IPR017871">
    <property type="entry name" value="ABC_transporter-like_CS"/>
</dbReference>
<dbReference type="GO" id="GO:0005524">
    <property type="term" value="F:ATP binding"/>
    <property type="evidence" value="ECO:0007669"/>
    <property type="project" value="UniProtKB-KW"/>
</dbReference>
<evidence type="ECO:0000259" key="8">
    <source>
        <dbReference type="PROSITE" id="PS50893"/>
    </source>
</evidence>
<comment type="subcellular location">
    <subcellularLocation>
        <location evidence="1">Cell membrane</location>
        <topology evidence="1">Peripheral membrane protein</topology>
    </subcellularLocation>
</comment>
<dbReference type="PROSITE" id="PS00211">
    <property type="entry name" value="ABC_TRANSPORTER_1"/>
    <property type="match status" value="1"/>
</dbReference>
<dbReference type="InterPro" id="IPR003593">
    <property type="entry name" value="AAA+_ATPase"/>
</dbReference>
<dbReference type="EMBL" id="QLQD01000077">
    <property type="protein sequence ID" value="RLU55203.1"/>
    <property type="molecule type" value="Genomic_DNA"/>
</dbReference>
<dbReference type="KEGG" id="siz:SI82_08935"/>
<dbReference type="InterPro" id="IPR050319">
    <property type="entry name" value="ABC_transp_ATP-bind"/>
</dbReference>
<dbReference type="PANTHER" id="PTHR43776">
    <property type="entry name" value="TRANSPORT ATP-BINDING PROTEIN"/>
    <property type="match status" value="1"/>
</dbReference>
<keyword evidence="4" id="KW-0547">Nucleotide-binding</keyword>
<dbReference type="Proteomes" id="UP000269148">
    <property type="component" value="Unassembled WGS sequence"/>
</dbReference>
<evidence type="ECO:0000313" key="9">
    <source>
        <dbReference type="EMBL" id="RLU55203.1"/>
    </source>
</evidence>
<dbReference type="GO" id="GO:0015833">
    <property type="term" value="P:peptide transport"/>
    <property type="evidence" value="ECO:0007669"/>
    <property type="project" value="UniProtKB-KW"/>
</dbReference>
<dbReference type="PANTHER" id="PTHR43776:SF7">
    <property type="entry name" value="D,D-DIPEPTIDE TRANSPORT ATP-BINDING PROTEIN DDPF-RELATED"/>
    <property type="match status" value="1"/>
</dbReference>
<dbReference type="InterPro" id="IPR013563">
    <property type="entry name" value="Oligopep_ABC_C"/>
</dbReference>
<dbReference type="SMART" id="SM00382">
    <property type="entry name" value="AAA"/>
    <property type="match status" value="1"/>
</dbReference>
<evidence type="ECO:0000256" key="1">
    <source>
        <dbReference type="ARBA" id="ARBA00004202"/>
    </source>
</evidence>
<dbReference type="Pfam" id="PF00005">
    <property type="entry name" value="ABC_tran"/>
    <property type="match status" value="1"/>
</dbReference>
<accession>A0A3L8GFB0</accession>
<evidence type="ECO:0000256" key="6">
    <source>
        <dbReference type="ARBA" id="ARBA00022856"/>
    </source>
</evidence>
<evidence type="ECO:0000256" key="3">
    <source>
        <dbReference type="ARBA" id="ARBA00022448"/>
    </source>
</evidence>
<proteinExistence type="inferred from homology"/>
<dbReference type="STRING" id="1346.BMF34_08945"/>
<dbReference type="Pfam" id="PF08352">
    <property type="entry name" value="oligo_HPY"/>
    <property type="match status" value="1"/>
</dbReference>
<evidence type="ECO:0000256" key="4">
    <source>
        <dbReference type="ARBA" id="ARBA00022741"/>
    </source>
</evidence>
<dbReference type="SUPFAM" id="SSF52540">
    <property type="entry name" value="P-loop containing nucleoside triphosphate hydrolases"/>
    <property type="match status" value="1"/>
</dbReference>
<feature type="domain" description="ABC transporter" evidence="8">
    <location>
        <begin position="9"/>
        <end position="254"/>
    </location>
</feature>
<keyword evidence="6" id="KW-0571">Peptide transport</keyword>
<sequence>MTAERKKLVELKNVSLSFNKGKKNEVKAINNVSFDIYEGEVFGLVGESGSGKTTVGRAILKLYDITDGEIIFNDKEVSQLKGRDLRDFRKDAQMIFQDPQASLNGRMKIRDIVAEGLDIHGLAKDKESREAKVQELLDLVGLNKDHVTRYPHEFSGGQRQRIGIARALAVKPKFIIADEPISALDVSIQAQVVNLMQRLQAEKGLTYLFIAHDLSMVKYISDRIGVMHWGKMLEIGSSDDVYNNPIHPYTRSLLSAIPEPDPDKERQRVAEIYDSSIELDGQEREMREITPNHFVLSTEEEAAQYRLNLKK</sequence>